<feature type="transmembrane region" description="Helical" evidence="10">
    <location>
        <begin position="182"/>
        <end position="202"/>
    </location>
</feature>
<keyword evidence="7" id="KW-0256">Endoplasmic reticulum</keyword>
<evidence type="ECO:0000256" key="6">
    <source>
        <dbReference type="ARBA" id="ARBA00022777"/>
    </source>
</evidence>
<comment type="subcellular location">
    <subcellularLocation>
        <location evidence="1">Endoplasmic reticulum membrane</location>
        <topology evidence="1">Multi-pass membrane protein</topology>
    </subcellularLocation>
</comment>
<dbReference type="WBParaSite" id="BXY_1621000.1">
    <property type="protein sequence ID" value="BXY_1621000.1"/>
    <property type="gene ID" value="BXY_1621000"/>
</dbReference>
<dbReference type="PANTHER" id="PTHR13205">
    <property type="entry name" value="TRANSMEMBRANE PROTEIN 15-RELATED"/>
    <property type="match status" value="1"/>
</dbReference>
<evidence type="ECO:0000256" key="5">
    <source>
        <dbReference type="ARBA" id="ARBA00022692"/>
    </source>
</evidence>
<evidence type="ECO:0000256" key="8">
    <source>
        <dbReference type="ARBA" id="ARBA00022989"/>
    </source>
</evidence>
<dbReference type="EC" id="2.7.1.108" evidence="3"/>
<organism evidence="12 14">
    <name type="scientific">Bursaphelenchus xylophilus</name>
    <name type="common">Pinewood nematode worm</name>
    <name type="synonym">Aphelenchoides xylophilus</name>
    <dbReference type="NCBI Taxonomy" id="6326"/>
    <lineage>
        <taxon>Eukaryota</taxon>
        <taxon>Metazoa</taxon>
        <taxon>Ecdysozoa</taxon>
        <taxon>Nematoda</taxon>
        <taxon>Chromadorea</taxon>
        <taxon>Rhabditida</taxon>
        <taxon>Tylenchina</taxon>
        <taxon>Tylenchomorpha</taxon>
        <taxon>Aphelenchoidea</taxon>
        <taxon>Aphelenchoididae</taxon>
        <taxon>Bursaphelenchus</taxon>
    </lineage>
</organism>
<dbReference type="InterPro" id="IPR032974">
    <property type="entry name" value="Polypren_kinase"/>
</dbReference>
<keyword evidence="8 10" id="KW-1133">Transmembrane helix</keyword>
<dbReference type="Proteomes" id="UP000095284">
    <property type="component" value="Unplaced"/>
</dbReference>
<keyword evidence="13" id="KW-1185">Reference proteome</keyword>
<evidence type="ECO:0000256" key="10">
    <source>
        <dbReference type="SAM" id="Phobius"/>
    </source>
</evidence>
<keyword evidence="6" id="KW-0418">Kinase</keyword>
<dbReference type="GO" id="GO:0005789">
    <property type="term" value="C:endoplasmic reticulum membrane"/>
    <property type="evidence" value="ECO:0007669"/>
    <property type="project" value="UniProtKB-SubCell"/>
</dbReference>
<evidence type="ECO:0000313" key="12">
    <source>
        <dbReference type="Proteomes" id="UP000095284"/>
    </source>
</evidence>
<evidence type="ECO:0000256" key="4">
    <source>
        <dbReference type="ARBA" id="ARBA00022679"/>
    </source>
</evidence>
<evidence type="ECO:0000313" key="13">
    <source>
        <dbReference type="Proteomes" id="UP000659654"/>
    </source>
</evidence>
<reference evidence="11" key="2">
    <citation type="submission" date="2020-09" db="EMBL/GenBank/DDBJ databases">
        <authorList>
            <person name="Kikuchi T."/>
        </authorList>
    </citation>
    <scope>NUCLEOTIDE SEQUENCE</scope>
    <source>
        <strain evidence="11">Ka4C1</strain>
    </source>
</reference>
<feature type="transmembrane region" description="Helical" evidence="10">
    <location>
        <begin position="294"/>
        <end position="313"/>
    </location>
</feature>
<feature type="transmembrane region" description="Helical" evidence="10">
    <location>
        <begin position="13"/>
        <end position="30"/>
    </location>
</feature>
<dbReference type="GO" id="GO:0043048">
    <property type="term" value="P:dolichyl monophosphate biosynthetic process"/>
    <property type="evidence" value="ECO:0007669"/>
    <property type="project" value="TreeGrafter"/>
</dbReference>
<keyword evidence="5 10" id="KW-0812">Transmembrane</keyword>
<proteinExistence type="inferred from homology"/>
<sequence>MFDWAEPYNRFDVTIILLGYGVSLAFGYSCKALKQLNPWTHNIVLAFYVFVALVVFAWKLEINPIHLPVALLGRVYDGSVTRRCLLLFWLINVFASVAFCVRTAYFVNQVTTSHRKFFHVTVSAVAISGFLYDPPFTVLCGHIVIVFFIILEILRVHRVQPWCHTLDANMLPFLDGQDNRNLVLTPIHLIGGVFAPSLLDFMLCEPSNALRPSYYSGVITVGVGDACAALIGSNFGRIRWGVKLRKTVEGSAAMLFGQIVAHIALFGLSEMGLVVVVIYSLSTILEAALDKGDNIVLPIFTFFLLKLREYFVYP</sequence>
<feature type="transmembrane region" description="Helical" evidence="10">
    <location>
        <begin position="80"/>
        <end position="101"/>
    </location>
</feature>
<dbReference type="EMBL" id="CAJFDI010000003">
    <property type="protein sequence ID" value="CAD5221692.1"/>
    <property type="molecule type" value="Genomic_DNA"/>
</dbReference>
<dbReference type="AlphaFoldDB" id="A0A1I7ST41"/>
<evidence type="ECO:0000313" key="11">
    <source>
        <dbReference type="EMBL" id="CAD5221692.1"/>
    </source>
</evidence>
<feature type="transmembrane region" description="Helical" evidence="10">
    <location>
        <begin position="214"/>
        <end position="235"/>
    </location>
</feature>
<comment type="similarity">
    <text evidence="2">Belongs to the polyprenol kinase family.</text>
</comment>
<feature type="transmembrane region" description="Helical" evidence="10">
    <location>
        <begin position="42"/>
        <end position="60"/>
    </location>
</feature>
<feature type="transmembrane region" description="Helical" evidence="10">
    <location>
        <begin position="255"/>
        <end position="282"/>
    </location>
</feature>
<dbReference type="EMBL" id="CAJFCV020000003">
    <property type="protein sequence ID" value="CAG9108747.1"/>
    <property type="molecule type" value="Genomic_DNA"/>
</dbReference>
<dbReference type="PANTHER" id="PTHR13205:SF15">
    <property type="entry name" value="DOLICHOL KINASE"/>
    <property type="match status" value="1"/>
</dbReference>
<dbReference type="Proteomes" id="UP000582659">
    <property type="component" value="Unassembled WGS sequence"/>
</dbReference>
<feature type="transmembrane region" description="Helical" evidence="10">
    <location>
        <begin position="136"/>
        <end position="154"/>
    </location>
</feature>
<dbReference type="OrthoDB" id="377083at2759"/>
<evidence type="ECO:0000256" key="2">
    <source>
        <dbReference type="ARBA" id="ARBA00010794"/>
    </source>
</evidence>
<dbReference type="Proteomes" id="UP000659654">
    <property type="component" value="Unassembled WGS sequence"/>
</dbReference>
<keyword evidence="4" id="KW-0808">Transferase</keyword>
<evidence type="ECO:0000256" key="1">
    <source>
        <dbReference type="ARBA" id="ARBA00004477"/>
    </source>
</evidence>
<protein>
    <recommendedName>
        <fullName evidence="3">dolichol kinase</fullName>
        <ecNumber evidence="3">2.7.1.108</ecNumber>
    </recommendedName>
</protein>
<evidence type="ECO:0000256" key="9">
    <source>
        <dbReference type="ARBA" id="ARBA00023136"/>
    </source>
</evidence>
<dbReference type="eggNOG" id="KOG2468">
    <property type="taxonomic scope" value="Eukaryota"/>
</dbReference>
<keyword evidence="9 10" id="KW-0472">Membrane</keyword>
<name>A0A1I7ST41_BURXY</name>
<evidence type="ECO:0000256" key="3">
    <source>
        <dbReference type="ARBA" id="ARBA00012132"/>
    </source>
</evidence>
<evidence type="ECO:0000256" key="7">
    <source>
        <dbReference type="ARBA" id="ARBA00022824"/>
    </source>
</evidence>
<gene>
    <name evidence="11" type="ORF">BXYJ_LOCUS6805</name>
</gene>
<accession>A0A1I7ST41</accession>
<evidence type="ECO:0000313" key="14">
    <source>
        <dbReference type="WBParaSite" id="BXY_1621000.1"/>
    </source>
</evidence>
<reference evidence="14" key="1">
    <citation type="submission" date="2016-11" db="UniProtKB">
        <authorList>
            <consortium name="WormBaseParasite"/>
        </authorList>
    </citation>
    <scope>IDENTIFICATION</scope>
</reference>
<dbReference type="GO" id="GO:0004168">
    <property type="term" value="F:dolichol kinase activity"/>
    <property type="evidence" value="ECO:0007669"/>
    <property type="project" value="UniProtKB-EC"/>
</dbReference>